<dbReference type="EMBL" id="JAKFHA010000054">
    <property type="protein sequence ID" value="MCF2533633.1"/>
    <property type="molecule type" value="Genomic_DNA"/>
</dbReference>
<comment type="caution">
    <text evidence="5">The sequence shown here is derived from an EMBL/GenBank/DDBJ whole genome shotgun (WGS) entry which is preliminary data.</text>
</comment>
<dbReference type="PROSITE" id="PS50043">
    <property type="entry name" value="HTH_LUXR_2"/>
    <property type="match status" value="1"/>
</dbReference>
<dbReference type="CDD" id="cd06170">
    <property type="entry name" value="LuxR_C_like"/>
    <property type="match status" value="1"/>
</dbReference>
<name>A0AA41Q8Z1_9ACTN</name>
<dbReference type="GO" id="GO:0006355">
    <property type="term" value="P:regulation of DNA-templated transcription"/>
    <property type="evidence" value="ECO:0007669"/>
    <property type="project" value="InterPro"/>
</dbReference>
<dbReference type="SMART" id="SM00421">
    <property type="entry name" value="HTH_LUXR"/>
    <property type="match status" value="1"/>
</dbReference>
<sequence length="853" mass="93355">MPGDANILAAIPELPSIHLPRRNVLDEIDRAPAVPLTLVTGFSGAGKSTAVAAWARGRPRVAWLSLDAADRNPEVFWRSVVSMVGQRLDETLAKASAELSRPRTSFHGVAVALAHDLERVREPLDIVLDGIHVVDERVHRSLAVLVPRLPWSVRVVGTSRCGPSRALSALRSVNCLRVLDPSVLRFSITETRELLLLHDIVLSSQDLALLDESADGWVAGIGFAVRLLKKQSDPAVALRMFAEVDGTTARYFNEAVLCDIPAALRRFLRDTSVLEVLDTARCVALTGPAGASLLENAVNASLVATPPGDEEPPRHHRLLGAHLRNRLRTGDPERATRMHRKAGEACAAQADVDGAVMHYSAAGRDDLAFRTVIQYAVEWCGQGESEQLLRWAGLLERLERRWHPTHAVDLAIVLLLAGSDRAHTYLQAAEPFIDQLPQDSRVRFHVAASLLASQSGDIVQALAEAAAARASGAPMDHPLFKLFTLHLARMHVWRDDLAAAAAETARLRQNAQTTVERALYLGVEAWVQAVAGDLRQSSQDAATAAQIFEDMAGEPSSASADWMRAVGLVALERHDLARAEQFLIGSLDLTLGRRRTYSLTTLVALAQLANAAGEVDEAWRWWEKARGLLQHHETNVLRDLVGGLEIRFALSGGEVTRAAALLPTIAVDSRRAGLEARVALARGDSAAARTALVRMPHRTPRERLLASMFELRTWSLEGGESVAGRLTALVRSASVDGWVRPFHEEMPELQVLLPDALDDQLPSDYRKALQRVVSGSERDSGAAVDPPHVYEELSRRELKVLDLLASDLNQGEIARRLFVSINTVKTQIRSIHRKLGVSSREEAVRVARHLRLL</sequence>
<evidence type="ECO:0000256" key="2">
    <source>
        <dbReference type="ARBA" id="ARBA00023125"/>
    </source>
</evidence>
<dbReference type="AlphaFoldDB" id="A0AA41Q8Z1"/>
<feature type="domain" description="HTH luxR-type" evidence="4">
    <location>
        <begin position="786"/>
        <end position="851"/>
    </location>
</feature>
<dbReference type="Gene3D" id="1.10.10.10">
    <property type="entry name" value="Winged helix-like DNA-binding domain superfamily/Winged helix DNA-binding domain"/>
    <property type="match status" value="1"/>
</dbReference>
<gene>
    <name evidence="5" type="ORF">LZ495_41335</name>
</gene>
<dbReference type="SUPFAM" id="SSF52540">
    <property type="entry name" value="P-loop containing nucleoside triphosphate hydrolases"/>
    <property type="match status" value="1"/>
</dbReference>
<evidence type="ECO:0000313" key="6">
    <source>
        <dbReference type="Proteomes" id="UP001165378"/>
    </source>
</evidence>
<dbReference type="InterPro" id="IPR059106">
    <property type="entry name" value="WHD_MalT"/>
</dbReference>
<protein>
    <submittedName>
        <fullName evidence="5">LuxR C-terminal-related transcriptional regulator</fullName>
    </submittedName>
</protein>
<dbReference type="InterPro" id="IPR016032">
    <property type="entry name" value="Sig_transdc_resp-reg_C-effctor"/>
</dbReference>
<dbReference type="InterPro" id="IPR027417">
    <property type="entry name" value="P-loop_NTPase"/>
</dbReference>
<dbReference type="InterPro" id="IPR011990">
    <property type="entry name" value="TPR-like_helical_dom_sf"/>
</dbReference>
<dbReference type="Pfam" id="PF25873">
    <property type="entry name" value="WHD_MalT"/>
    <property type="match status" value="1"/>
</dbReference>
<evidence type="ECO:0000256" key="1">
    <source>
        <dbReference type="ARBA" id="ARBA00023015"/>
    </source>
</evidence>
<accession>A0AA41Q8Z1</accession>
<dbReference type="GO" id="GO:0003677">
    <property type="term" value="F:DNA binding"/>
    <property type="evidence" value="ECO:0007669"/>
    <property type="project" value="UniProtKB-KW"/>
</dbReference>
<keyword evidence="6" id="KW-1185">Reference proteome</keyword>
<dbReference type="Pfam" id="PF00196">
    <property type="entry name" value="GerE"/>
    <property type="match status" value="1"/>
</dbReference>
<evidence type="ECO:0000313" key="5">
    <source>
        <dbReference type="EMBL" id="MCF2533633.1"/>
    </source>
</evidence>
<organism evidence="5 6">
    <name type="scientific">Yinghuangia soli</name>
    <dbReference type="NCBI Taxonomy" id="2908204"/>
    <lineage>
        <taxon>Bacteria</taxon>
        <taxon>Bacillati</taxon>
        <taxon>Actinomycetota</taxon>
        <taxon>Actinomycetes</taxon>
        <taxon>Kitasatosporales</taxon>
        <taxon>Streptomycetaceae</taxon>
        <taxon>Yinghuangia</taxon>
    </lineage>
</organism>
<dbReference type="InterPro" id="IPR036388">
    <property type="entry name" value="WH-like_DNA-bd_sf"/>
</dbReference>
<evidence type="ECO:0000256" key="3">
    <source>
        <dbReference type="ARBA" id="ARBA00023163"/>
    </source>
</evidence>
<reference evidence="5" key="1">
    <citation type="submission" date="2022-01" db="EMBL/GenBank/DDBJ databases">
        <title>Genome-Based Taxonomic Classification of the Phylum Actinobacteria.</title>
        <authorList>
            <person name="Gao Y."/>
        </authorList>
    </citation>
    <scope>NUCLEOTIDE SEQUENCE</scope>
    <source>
        <strain evidence="5">KLBMP 8922</strain>
    </source>
</reference>
<dbReference type="InterPro" id="IPR000792">
    <property type="entry name" value="Tscrpt_reg_LuxR_C"/>
</dbReference>
<dbReference type="SUPFAM" id="SSF46894">
    <property type="entry name" value="C-terminal effector domain of the bipartite response regulators"/>
    <property type="match status" value="1"/>
</dbReference>
<keyword evidence="3" id="KW-0804">Transcription</keyword>
<dbReference type="PANTHER" id="PTHR44688">
    <property type="entry name" value="DNA-BINDING TRANSCRIPTIONAL ACTIVATOR DEVR_DOSR"/>
    <property type="match status" value="1"/>
</dbReference>
<dbReference type="PANTHER" id="PTHR44688:SF16">
    <property type="entry name" value="DNA-BINDING TRANSCRIPTIONAL ACTIVATOR DEVR_DOSR"/>
    <property type="match status" value="1"/>
</dbReference>
<proteinExistence type="predicted"/>
<keyword evidence="1" id="KW-0805">Transcription regulation</keyword>
<keyword evidence="2" id="KW-0238">DNA-binding</keyword>
<dbReference type="Proteomes" id="UP001165378">
    <property type="component" value="Unassembled WGS sequence"/>
</dbReference>
<dbReference type="Gene3D" id="1.25.40.10">
    <property type="entry name" value="Tetratricopeptide repeat domain"/>
    <property type="match status" value="1"/>
</dbReference>
<evidence type="ECO:0000259" key="4">
    <source>
        <dbReference type="PROSITE" id="PS50043"/>
    </source>
</evidence>
<dbReference type="RefSeq" id="WP_235058400.1">
    <property type="nucleotide sequence ID" value="NZ_JAKFHA010000054.1"/>
</dbReference>
<dbReference type="PRINTS" id="PR00038">
    <property type="entry name" value="HTHLUXR"/>
</dbReference>